<dbReference type="Proteomes" id="UP000265566">
    <property type="component" value="Chromosome 3"/>
</dbReference>
<name>I3T3V8_MEDTR</name>
<keyword evidence="1" id="KW-0472">Membrane</keyword>
<evidence type="ECO:0000313" key="4">
    <source>
        <dbReference type="Proteomes" id="UP000265566"/>
    </source>
</evidence>
<dbReference type="Gramene" id="rna18688">
    <property type="protein sequence ID" value="RHN70134.1"/>
    <property type="gene ID" value="gene18688"/>
</dbReference>
<dbReference type="EMBL" id="BT147406">
    <property type="protein sequence ID" value="AFK47200.1"/>
    <property type="molecule type" value="mRNA"/>
</dbReference>
<feature type="transmembrane region" description="Helical" evidence="1">
    <location>
        <begin position="20"/>
        <end position="41"/>
    </location>
</feature>
<reference evidence="2" key="1">
    <citation type="submission" date="2012-05" db="EMBL/GenBank/DDBJ databases">
        <authorList>
            <person name="Krishnakumar V."/>
            <person name="Cheung F."/>
            <person name="Xiao Y."/>
            <person name="Chan A."/>
            <person name="Moskal W.A."/>
            <person name="Town C.D."/>
        </authorList>
    </citation>
    <scope>NUCLEOTIDE SEQUENCE</scope>
</reference>
<evidence type="ECO:0008006" key="5">
    <source>
        <dbReference type="Google" id="ProtNLM"/>
    </source>
</evidence>
<reference evidence="3" key="3">
    <citation type="journal article" date="2018" name="Nat. Plants">
        <title>Whole-genome landscape of Medicago truncatula symbiotic genes.</title>
        <authorList>
            <person name="Pecrix Y."/>
            <person name="Gamas P."/>
            <person name="Carrere S."/>
        </authorList>
    </citation>
    <scope>NUCLEOTIDE SEQUENCE</scope>
    <source>
        <tissue evidence="3">Leaves</tissue>
    </source>
</reference>
<organism evidence="2">
    <name type="scientific">Medicago truncatula</name>
    <name type="common">Barrel medic</name>
    <name type="synonym">Medicago tribuloides</name>
    <dbReference type="NCBI Taxonomy" id="3880"/>
    <lineage>
        <taxon>Eukaryota</taxon>
        <taxon>Viridiplantae</taxon>
        <taxon>Streptophyta</taxon>
        <taxon>Embryophyta</taxon>
        <taxon>Tracheophyta</taxon>
        <taxon>Spermatophyta</taxon>
        <taxon>Magnoliopsida</taxon>
        <taxon>eudicotyledons</taxon>
        <taxon>Gunneridae</taxon>
        <taxon>Pentapetalae</taxon>
        <taxon>rosids</taxon>
        <taxon>fabids</taxon>
        <taxon>Fabales</taxon>
        <taxon>Fabaceae</taxon>
        <taxon>Papilionoideae</taxon>
        <taxon>50 kb inversion clade</taxon>
        <taxon>NPAAA clade</taxon>
        <taxon>Hologalegina</taxon>
        <taxon>IRL clade</taxon>
        <taxon>Trifolieae</taxon>
        <taxon>Medicago</taxon>
    </lineage>
</organism>
<keyword evidence="1" id="KW-1133">Transmembrane helix</keyword>
<reference evidence="4" key="2">
    <citation type="journal article" date="2018" name="Nat. Plants">
        <title>Whole-genome landscape of Medicago truncatula symbiotic genes.</title>
        <authorList>
            <person name="Pecrix Y."/>
            <person name="Staton S.E."/>
            <person name="Sallet E."/>
            <person name="Lelandais-Briere C."/>
            <person name="Moreau S."/>
            <person name="Carrere S."/>
            <person name="Blein T."/>
            <person name="Jardinaud M.F."/>
            <person name="Latrasse D."/>
            <person name="Zouine M."/>
            <person name="Zahm M."/>
            <person name="Kreplak J."/>
            <person name="Mayjonade B."/>
            <person name="Satge C."/>
            <person name="Perez M."/>
            <person name="Cauet S."/>
            <person name="Marande W."/>
            <person name="Chantry-Darmon C."/>
            <person name="Lopez-Roques C."/>
            <person name="Bouchez O."/>
            <person name="Berard A."/>
            <person name="Debelle F."/>
            <person name="Munos S."/>
            <person name="Bendahmane A."/>
            <person name="Berges H."/>
            <person name="Niebel A."/>
            <person name="Buitink J."/>
            <person name="Frugier F."/>
            <person name="Benhamed M."/>
            <person name="Crespi M."/>
            <person name="Gouzy J."/>
            <person name="Gamas P."/>
        </authorList>
    </citation>
    <scope>NUCLEOTIDE SEQUENCE [LARGE SCALE GENOMIC DNA]</scope>
    <source>
        <strain evidence="4">cv. Jemalong A17</strain>
    </source>
</reference>
<protein>
    <recommendedName>
        <fullName evidence="5">Transmembrane protein</fullName>
    </recommendedName>
</protein>
<proteinExistence type="evidence at transcript level"/>
<keyword evidence="1" id="KW-0812">Transmembrane</keyword>
<accession>I3T3V8</accession>
<gene>
    <name evidence="3" type="ORF">MtrunA17_Chr3g0132321</name>
</gene>
<evidence type="ECO:0000256" key="1">
    <source>
        <dbReference type="SAM" id="Phobius"/>
    </source>
</evidence>
<sequence>MRGFSPCLVHQAWLGTSKYFLYSMLLSLCAHYVWVIFSRLARHWKVEKYVRTTRRQFNVELLCYRITVRVVD</sequence>
<dbReference type="AlphaFoldDB" id="I3T3V8"/>
<dbReference type="EMBL" id="PSQE01000003">
    <property type="protein sequence ID" value="RHN70134.1"/>
    <property type="molecule type" value="Genomic_DNA"/>
</dbReference>
<evidence type="ECO:0000313" key="3">
    <source>
        <dbReference type="EMBL" id="RHN70134.1"/>
    </source>
</evidence>
<evidence type="ECO:0000313" key="2">
    <source>
        <dbReference type="EMBL" id="AFK47200.1"/>
    </source>
</evidence>